<dbReference type="PROSITE" id="PS50928">
    <property type="entry name" value="ABC_TM1"/>
    <property type="match status" value="1"/>
</dbReference>
<dbReference type="Proteomes" id="UP000587527">
    <property type="component" value="Unassembled WGS sequence"/>
</dbReference>
<dbReference type="CDD" id="cd06261">
    <property type="entry name" value="TM_PBP2"/>
    <property type="match status" value="1"/>
</dbReference>
<feature type="transmembrane region" description="Helical" evidence="8">
    <location>
        <begin position="140"/>
        <end position="159"/>
    </location>
</feature>
<evidence type="ECO:0000259" key="9">
    <source>
        <dbReference type="PROSITE" id="PS50928"/>
    </source>
</evidence>
<comment type="caution">
    <text evidence="10">The sequence shown here is derived from an EMBL/GenBank/DDBJ whole genome shotgun (WGS) entry which is preliminary data.</text>
</comment>
<dbReference type="InterPro" id="IPR035906">
    <property type="entry name" value="MetI-like_sf"/>
</dbReference>
<dbReference type="Gene3D" id="1.10.3720.10">
    <property type="entry name" value="MetI-like"/>
    <property type="match status" value="1"/>
</dbReference>
<evidence type="ECO:0000313" key="11">
    <source>
        <dbReference type="Proteomes" id="UP000587527"/>
    </source>
</evidence>
<keyword evidence="4" id="KW-1003">Cell membrane</keyword>
<dbReference type="InterPro" id="IPR000515">
    <property type="entry name" value="MetI-like"/>
</dbReference>
<proteinExistence type="inferred from homology"/>
<sequence length="275" mass="29491">MHRVIRFVADRWVMAVGLLVLAYMATPVLVIMLLSFNEPSSKRTTYQLDGGINWSLSNWTGMLDDPDIKGALVNSLLIGAISTAIATILGTMIAFALVRHRFLGRSSVNLLIFLPMATPEIVMGSSLLALFVALQVPTGFGTIVIAHVMFCISFVVVTVKARLAGLDPRLQEAATDLYATPFATFRQVTLPLVAPGIASAALLSFSLSFDDYIITAFSSGSGSVVTFPLFVWGANQRGIPPEVNAIATGMFLVAFVIVLVGQLNNLRRAKRAAAS</sequence>
<evidence type="ECO:0000256" key="2">
    <source>
        <dbReference type="ARBA" id="ARBA00007069"/>
    </source>
</evidence>
<dbReference type="SUPFAM" id="SSF161098">
    <property type="entry name" value="MetI-like"/>
    <property type="match status" value="1"/>
</dbReference>
<evidence type="ECO:0000256" key="6">
    <source>
        <dbReference type="ARBA" id="ARBA00022989"/>
    </source>
</evidence>
<evidence type="ECO:0000256" key="3">
    <source>
        <dbReference type="ARBA" id="ARBA00022448"/>
    </source>
</evidence>
<dbReference type="EMBL" id="JACHMN010000002">
    <property type="protein sequence ID" value="MBB5870262.1"/>
    <property type="molecule type" value="Genomic_DNA"/>
</dbReference>
<feature type="transmembrane region" description="Helical" evidence="8">
    <location>
        <begin position="76"/>
        <end position="98"/>
    </location>
</feature>
<accession>A0A841BU40</accession>
<gene>
    <name evidence="10" type="ORF">F4553_003641</name>
</gene>
<evidence type="ECO:0000256" key="7">
    <source>
        <dbReference type="ARBA" id="ARBA00023136"/>
    </source>
</evidence>
<comment type="similarity">
    <text evidence="2">Belongs to the binding-protein-dependent transport system permease family. CysTW subfamily.</text>
</comment>
<dbReference type="Pfam" id="PF00528">
    <property type="entry name" value="BPD_transp_1"/>
    <property type="match status" value="1"/>
</dbReference>
<feature type="transmembrane region" description="Helical" evidence="8">
    <location>
        <begin position="243"/>
        <end position="261"/>
    </location>
</feature>
<dbReference type="InterPro" id="IPR051789">
    <property type="entry name" value="Bact_Polyamine_Transport"/>
</dbReference>
<dbReference type="RefSeq" id="WP_184837534.1">
    <property type="nucleotide sequence ID" value="NZ_JACHMN010000002.1"/>
</dbReference>
<name>A0A841BU40_9ACTN</name>
<protein>
    <submittedName>
        <fullName evidence="10">Spermidine/putrescine transport system permease protein</fullName>
    </submittedName>
</protein>
<keyword evidence="6 8" id="KW-1133">Transmembrane helix</keyword>
<keyword evidence="3 8" id="KW-0813">Transport</keyword>
<feature type="transmembrane region" description="Helical" evidence="8">
    <location>
        <begin position="212"/>
        <end position="231"/>
    </location>
</feature>
<evidence type="ECO:0000313" key="10">
    <source>
        <dbReference type="EMBL" id="MBB5870262.1"/>
    </source>
</evidence>
<keyword evidence="5 8" id="KW-0812">Transmembrane</keyword>
<comment type="subcellular location">
    <subcellularLocation>
        <location evidence="1 8">Cell membrane</location>
        <topology evidence="1 8">Multi-pass membrane protein</topology>
    </subcellularLocation>
</comment>
<organism evidence="10 11">
    <name type="scientific">Allocatelliglobosispora scoriae</name>
    <dbReference type="NCBI Taxonomy" id="643052"/>
    <lineage>
        <taxon>Bacteria</taxon>
        <taxon>Bacillati</taxon>
        <taxon>Actinomycetota</taxon>
        <taxon>Actinomycetes</taxon>
        <taxon>Micromonosporales</taxon>
        <taxon>Micromonosporaceae</taxon>
        <taxon>Allocatelliglobosispora</taxon>
    </lineage>
</organism>
<keyword evidence="11" id="KW-1185">Reference proteome</keyword>
<dbReference type="AlphaFoldDB" id="A0A841BU40"/>
<keyword evidence="7 8" id="KW-0472">Membrane</keyword>
<evidence type="ECO:0000256" key="5">
    <source>
        <dbReference type="ARBA" id="ARBA00022692"/>
    </source>
</evidence>
<feature type="transmembrane region" description="Helical" evidence="8">
    <location>
        <begin position="12"/>
        <end position="36"/>
    </location>
</feature>
<dbReference type="GO" id="GO:0055085">
    <property type="term" value="P:transmembrane transport"/>
    <property type="evidence" value="ECO:0007669"/>
    <property type="project" value="InterPro"/>
</dbReference>
<feature type="domain" description="ABC transmembrane type-1" evidence="9">
    <location>
        <begin position="72"/>
        <end position="261"/>
    </location>
</feature>
<dbReference type="PANTHER" id="PTHR43848">
    <property type="entry name" value="PUTRESCINE TRANSPORT SYSTEM PERMEASE PROTEIN POTI"/>
    <property type="match status" value="1"/>
</dbReference>
<dbReference type="GO" id="GO:0005886">
    <property type="term" value="C:plasma membrane"/>
    <property type="evidence" value="ECO:0007669"/>
    <property type="project" value="UniProtKB-SubCell"/>
</dbReference>
<reference evidence="10 11" key="1">
    <citation type="submission" date="2020-08" db="EMBL/GenBank/DDBJ databases">
        <title>Sequencing the genomes of 1000 actinobacteria strains.</title>
        <authorList>
            <person name="Klenk H.-P."/>
        </authorList>
    </citation>
    <scope>NUCLEOTIDE SEQUENCE [LARGE SCALE GENOMIC DNA]</scope>
    <source>
        <strain evidence="10 11">DSM 45362</strain>
    </source>
</reference>
<feature type="transmembrane region" description="Helical" evidence="8">
    <location>
        <begin position="110"/>
        <end position="134"/>
    </location>
</feature>
<evidence type="ECO:0000256" key="1">
    <source>
        <dbReference type="ARBA" id="ARBA00004651"/>
    </source>
</evidence>
<dbReference type="PANTHER" id="PTHR43848:SF2">
    <property type="entry name" value="PUTRESCINE TRANSPORT SYSTEM PERMEASE PROTEIN POTI"/>
    <property type="match status" value="1"/>
</dbReference>
<evidence type="ECO:0000256" key="8">
    <source>
        <dbReference type="RuleBase" id="RU363032"/>
    </source>
</evidence>
<evidence type="ECO:0000256" key="4">
    <source>
        <dbReference type="ARBA" id="ARBA00022475"/>
    </source>
</evidence>